<evidence type="ECO:0000313" key="18">
    <source>
        <dbReference type="EMBL" id="MBP0724978.1"/>
    </source>
</evidence>
<feature type="domain" description="Globin" evidence="16">
    <location>
        <begin position="1"/>
        <end position="136"/>
    </location>
</feature>
<evidence type="ECO:0000256" key="5">
    <source>
        <dbReference type="ARBA" id="ARBA00022621"/>
    </source>
</evidence>
<comment type="cofactor">
    <cofactor evidence="15">
        <name>heme b</name>
        <dbReference type="ChEBI" id="CHEBI:60344"/>
    </cofactor>
    <text evidence="15">Binds 1 heme b (iron(II)-protoporphyrin IX) group per subunit.</text>
</comment>
<dbReference type="CDD" id="cd06184">
    <property type="entry name" value="flavohem_like_fad_nad_binding"/>
    <property type="match status" value="1"/>
</dbReference>
<dbReference type="GO" id="GO:0046210">
    <property type="term" value="P:nitric oxide catabolic process"/>
    <property type="evidence" value="ECO:0007669"/>
    <property type="project" value="TreeGrafter"/>
</dbReference>
<evidence type="ECO:0000256" key="2">
    <source>
        <dbReference type="ARBA" id="ARBA00008414"/>
    </source>
</evidence>
<keyword evidence="19" id="KW-1185">Reference proteome</keyword>
<evidence type="ECO:0000256" key="14">
    <source>
        <dbReference type="ARBA" id="ARBA00049433"/>
    </source>
</evidence>
<dbReference type="SUPFAM" id="SSF46458">
    <property type="entry name" value="Globin-like"/>
    <property type="match status" value="1"/>
</dbReference>
<protein>
    <recommendedName>
        <fullName evidence="15">Flavohemoprotein</fullName>
    </recommendedName>
    <alternativeName>
        <fullName evidence="15">Flavohemoglobin</fullName>
    </alternativeName>
    <alternativeName>
        <fullName evidence="15">Hemoglobin-like protein</fullName>
    </alternativeName>
    <alternativeName>
        <fullName evidence="15">Nitric oxide dioxygenase</fullName>
        <shortName evidence="15">NO oxygenase</shortName>
        <shortName evidence="15">NOD</shortName>
        <ecNumber evidence="15">1.14.12.17</ecNumber>
    </alternativeName>
</protein>
<feature type="binding site" description="proximal binding residue" evidence="15">
    <location>
        <position position="85"/>
    </location>
    <ligand>
        <name>heme b</name>
        <dbReference type="ChEBI" id="CHEBI:60344"/>
    </ligand>
    <ligandPart>
        <name>Fe</name>
        <dbReference type="ChEBI" id="CHEBI:18248"/>
    </ligandPart>
</feature>
<evidence type="ECO:0000256" key="12">
    <source>
        <dbReference type="ARBA" id="ARBA00023027"/>
    </source>
</evidence>
<dbReference type="GO" id="GO:0020037">
    <property type="term" value="F:heme binding"/>
    <property type="evidence" value="ECO:0007669"/>
    <property type="project" value="InterPro"/>
</dbReference>
<evidence type="ECO:0000256" key="6">
    <source>
        <dbReference type="ARBA" id="ARBA00022630"/>
    </source>
</evidence>
<dbReference type="SUPFAM" id="SSF52343">
    <property type="entry name" value="Ferredoxin reductase-like, C-terminal NADP-linked domain"/>
    <property type="match status" value="1"/>
</dbReference>
<dbReference type="Pfam" id="PF00042">
    <property type="entry name" value="Globin"/>
    <property type="match status" value="1"/>
</dbReference>
<dbReference type="GO" id="GO:0046872">
    <property type="term" value="F:metal ion binding"/>
    <property type="evidence" value="ECO:0007669"/>
    <property type="project" value="UniProtKB-KW"/>
</dbReference>
<dbReference type="Gene3D" id="3.40.50.80">
    <property type="entry name" value="Nucleotide-binding domain of ferredoxin-NADP reductase (FNR) module"/>
    <property type="match status" value="1"/>
</dbReference>
<dbReference type="EC" id="1.14.12.17" evidence="15"/>
<dbReference type="Gene3D" id="2.40.30.10">
    <property type="entry name" value="Translation factors"/>
    <property type="match status" value="1"/>
</dbReference>
<keyword evidence="15" id="KW-0216">Detoxification</keyword>
<comment type="caution">
    <text evidence="18">The sequence shown here is derived from an EMBL/GenBank/DDBJ whole genome shotgun (WGS) entry which is preliminary data.</text>
</comment>
<evidence type="ECO:0000256" key="13">
    <source>
        <dbReference type="ARBA" id="ARBA00048649"/>
    </source>
</evidence>
<evidence type="ECO:0000259" key="16">
    <source>
        <dbReference type="PROSITE" id="PS01033"/>
    </source>
</evidence>
<dbReference type="GO" id="GO:0071500">
    <property type="term" value="P:cellular response to nitrosative stress"/>
    <property type="evidence" value="ECO:0007669"/>
    <property type="project" value="TreeGrafter"/>
</dbReference>
<dbReference type="PROSITE" id="PS51384">
    <property type="entry name" value="FAD_FR"/>
    <property type="match status" value="1"/>
</dbReference>
<feature type="site" description="Involved in heme-bound ligand stabilization and O-O bond activation" evidence="15">
    <location>
        <position position="29"/>
    </location>
</feature>
<organism evidence="18 19">
    <name type="scientific">Gottfriedia endophytica</name>
    <dbReference type="NCBI Taxonomy" id="2820819"/>
    <lineage>
        <taxon>Bacteria</taxon>
        <taxon>Bacillati</taxon>
        <taxon>Bacillota</taxon>
        <taxon>Bacilli</taxon>
        <taxon>Bacillales</taxon>
        <taxon>Bacillaceae</taxon>
        <taxon>Gottfriedia</taxon>
    </lineage>
</organism>
<comment type="catalytic activity">
    <reaction evidence="14 15">
        <text>2 nitric oxide + NADPH + 2 O2 = 2 nitrate + NADP(+) + H(+)</text>
        <dbReference type="Rhea" id="RHEA:19465"/>
        <dbReference type="ChEBI" id="CHEBI:15378"/>
        <dbReference type="ChEBI" id="CHEBI:15379"/>
        <dbReference type="ChEBI" id="CHEBI:16480"/>
        <dbReference type="ChEBI" id="CHEBI:17632"/>
        <dbReference type="ChEBI" id="CHEBI:57783"/>
        <dbReference type="ChEBI" id="CHEBI:58349"/>
        <dbReference type="EC" id="1.14.12.17"/>
    </reaction>
</comment>
<dbReference type="Gene3D" id="1.10.490.10">
    <property type="entry name" value="Globins"/>
    <property type="match status" value="1"/>
</dbReference>
<accession>A0A940NUB2</accession>
<evidence type="ECO:0000313" key="19">
    <source>
        <dbReference type="Proteomes" id="UP000682134"/>
    </source>
</evidence>
<dbReference type="GO" id="GO:0019825">
    <property type="term" value="F:oxygen binding"/>
    <property type="evidence" value="ECO:0007669"/>
    <property type="project" value="InterPro"/>
</dbReference>
<comment type="similarity">
    <text evidence="1 15">In the C-terminal section; belongs to the flavoprotein pyridine nucleotide cytochrome reductase family.</text>
</comment>
<dbReference type="InterPro" id="IPR008333">
    <property type="entry name" value="Cbr1-like_FAD-bd_dom"/>
</dbReference>
<evidence type="ECO:0000256" key="8">
    <source>
        <dbReference type="ARBA" id="ARBA00022827"/>
    </source>
</evidence>
<feature type="binding site" evidence="15">
    <location>
        <begin position="274"/>
        <end position="279"/>
    </location>
    <ligand>
        <name>NADP(+)</name>
        <dbReference type="ChEBI" id="CHEBI:58349"/>
    </ligand>
</feature>
<dbReference type="InterPro" id="IPR023950">
    <property type="entry name" value="Hmp"/>
</dbReference>
<reference evidence="18" key="1">
    <citation type="submission" date="2021-04" db="EMBL/GenBank/DDBJ databases">
        <title>Genome seq and assembly of Bacillus sp.</title>
        <authorList>
            <person name="Chhetri G."/>
        </authorList>
    </citation>
    <scope>NUCLEOTIDE SEQUENCE</scope>
    <source>
        <strain evidence="18">RG28</strain>
    </source>
</reference>
<dbReference type="CDD" id="cd14777">
    <property type="entry name" value="Yhb1-globin-like"/>
    <property type="match status" value="1"/>
</dbReference>
<dbReference type="InterPro" id="IPR001709">
    <property type="entry name" value="Flavoprot_Pyr_Nucl_cyt_Rdtase"/>
</dbReference>
<dbReference type="InterPro" id="IPR039261">
    <property type="entry name" value="FNR_nucleotide-bd"/>
</dbReference>
<keyword evidence="7 15" id="KW-0479">Metal-binding</keyword>
<evidence type="ECO:0000256" key="15">
    <source>
        <dbReference type="HAMAP-Rule" id="MF_01252"/>
    </source>
</evidence>
<evidence type="ECO:0000256" key="9">
    <source>
        <dbReference type="ARBA" id="ARBA00022857"/>
    </source>
</evidence>
<dbReference type="Pfam" id="PF00175">
    <property type="entry name" value="NAD_binding_1"/>
    <property type="match status" value="1"/>
</dbReference>
<evidence type="ECO:0000256" key="11">
    <source>
        <dbReference type="ARBA" id="ARBA00023004"/>
    </source>
</evidence>
<dbReference type="RefSeq" id="WP_209404076.1">
    <property type="nucleotide sequence ID" value="NZ_JAGIYQ010000004.1"/>
</dbReference>
<comment type="cofactor">
    <cofactor evidence="15">
        <name>FAD</name>
        <dbReference type="ChEBI" id="CHEBI:57692"/>
    </cofactor>
    <text evidence="15">Binds 1 FAD per subunit.</text>
</comment>
<dbReference type="InterPro" id="IPR009050">
    <property type="entry name" value="Globin-like_sf"/>
</dbReference>
<sequence>MLSQQTIDIIKSTVPVLEVHGTEITSRFYHLLFTNHPELKNVFNQTNQRKGRQPEALANAVYAAAVNIEKLESIIPVVIQIGHKHRSLGVKPEHYPIVGQFLLQAIKDVVNPPEEVIAAWAEAYGVIADAFISVEADMYNKAEEQEGGWKDTRKFKVIKKEKESSVITSFYLQPVDGGKIASYKAGQYISITASIPGEQYTHMRQYSLSDAPGNDYYRISVKKESGTDTTPGGMVSNYLHEQVSVGSELTISAPAGDFTLDESSTKPLVLLSGGVGITPLLSMLNTVINKGIKREVYFFHGALNSETHAFNGYIQDVVKEHSNVKSFIAYSNPTSSDLQSKNYDKEGFITLEDLQNVLSSNVADFYFCGPTPFMKSMYKALGEWKVDPSSIHYEIFGPAESLAE</sequence>
<feature type="binding site" evidence="15">
    <location>
        <position position="188"/>
    </location>
    <ligand>
        <name>FAD</name>
        <dbReference type="ChEBI" id="CHEBI:57692"/>
    </ligand>
</feature>
<dbReference type="InterPro" id="IPR000971">
    <property type="entry name" value="Globin"/>
</dbReference>
<keyword evidence="8 15" id="KW-0274">FAD</keyword>
<dbReference type="InterPro" id="IPR017938">
    <property type="entry name" value="Riboflavin_synthase-like_b-brl"/>
</dbReference>
<keyword evidence="3 15" id="KW-0813">Transport</keyword>
<keyword evidence="10 15" id="KW-0560">Oxidoreductase</keyword>
<keyword evidence="9 15" id="KW-0521">NADP</keyword>
<proteinExistence type="inferred from homology"/>
<evidence type="ECO:0000259" key="17">
    <source>
        <dbReference type="PROSITE" id="PS51384"/>
    </source>
</evidence>
<dbReference type="PRINTS" id="PR00371">
    <property type="entry name" value="FPNCR"/>
</dbReference>
<gene>
    <name evidence="18" type="primary">hmpA</name>
    <name evidence="15" type="synonym">hmp</name>
    <name evidence="18" type="ORF">J5Y03_07215</name>
</gene>
<dbReference type="PROSITE" id="PS01033">
    <property type="entry name" value="GLOBIN"/>
    <property type="match status" value="1"/>
</dbReference>
<feature type="active site" description="Charge relay system" evidence="15">
    <location>
        <position position="95"/>
    </location>
</feature>
<dbReference type="GO" id="GO:0071949">
    <property type="term" value="F:FAD binding"/>
    <property type="evidence" value="ECO:0007669"/>
    <property type="project" value="InterPro"/>
</dbReference>
<dbReference type="Proteomes" id="UP000682134">
    <property type="component" value="Unassembled WGS sequence"/>
</dbReference>
<dbReference type="Pfam" id="PF00970">
    <property type="entry name" value="FAD_binding_6"/>
    <property type="match status" value="1"/>
</dbReference>
<comment type="domain">
    <text evidence="15">Consists of two distinct domains; an N-terminal heme-containing oxygen-binding domain and a C-terminal reductase domain with binding sites for FAD and NAD(P)H.</text>
</comment>
<keyword evidence="11 15" id="KW-0408">Iron</keyword>
<dbReference type="FunFam" id="3.40.50.80:FF:000010">
    <property type="entry name" value="Flavohemoprotein"/>
    <property type="match status" value="1"/>
</dbReference>
<dbReference type="FunFam" id="1.10.490.10:FF:000003">
    <property type="entry name" value="Flavohemoprotein"/>
    <property type="match status" value="1"/>
</dbReference>
<keyword evidence="4 15" id="KW-0349">Heme</keyword>
<dbReference type="InterPro" id="IPR017927">
    <property type="entry name" value="FAD-bd_FR_type"/>
</dbReference>
<dbReference type="InterPro" id="IPR001433">
    <property type="entry name" value="OxRdtase_FAD/NAD-bd"/>
</dbReference>
<dbReference type="InterPro" id="IPR012292">
    <property type="entry name" value="Globin/Proto"/>
</dbReference>
<dbReference type="EMBL" id="JAGIYQ010000004">
    <property type="protein sequence ID" value="MBP0724978.1"/>
    <property type="molecule type" value="Genomic_DNA"/>
</dbReference>
<comment type="similarity">
    <text evidence="2 15">Belongs to the globin family. Two-domain flavohemoproteins subfamily.</text>
</comment>
<keyword evidence="12 15" id="KW-0520">NAD</keyword>
<comment type="catalytic activity">
    <reaction evidence="13 15">
        <text>2 nitric oxide + NADH + 2 O2 = 2 nitrate + NAD(+) + H(+)</text>
        <dbReference type="Rhea" id="RHEA:19469"/>
        <dbReference type="ChEBI" id="CHEBI:15378"/>
        <dbReference type="ChEBI" id="CHEBI:15379"/>
        <dbReference type="ChEBI" id="CHEBI:16480"/>
        <dbReference type="ChEBI" id="CHEBI:17632"/>
        <dbReference type="ChEBI" id="CHEBI:57540"/>
        <dbReference type="ChEBI" id="CHEBI:57945"/>
        <dbReference type="EC" id="1.14.12.17"/>
    </reaction>
</comment>
<evidence type="ECO:0000256" key="10">
    <source>
        <dbReference type="ARBA" id="ARBA00023002"/>
    </source>
</evidence>
<dbReference type="GO" id="GO:0009636">
    <property type="term" value="P:response to toxic substance"/>
    <property type="evidence" value="ECO:0007669"/>
    <property type="project" value="UniProtKB-KW"/>
</dbReference>
<dbReference type="SUPFAM" id="SSF63380">
    <property type="entry name" value="Riboflavin synthase domain-like"/>
    <property type="match status" value="1"/>
</dbReference>
<feature type="region of interest" description="Reductase" evidence="15">
    <location>
        <begin position="147"/>
        <end position="404"/>
    </location>
</feature>
<comment type="function">
    <text evidence="15">Is involved in NO detoxification in an aerobic process, termed nitric oxide dioxygenase (NOD) reaction that utilizes O(2) and NAD(P)H to convert NO to nitrate, which protects the bacterium from various noxious nitrogen compounds. Therefore, plays a central role in the inducible response to nitrosative stress.</text>
</comment>
<dbReference type="GO" id="GO:0008941">
    <property type="term" value="F:nitric oxide dioxygenase NAD(P)H activity"/>
    <property type="evidence" value="ECO:0007669"/>
    <property type="project" value="UniProtKB-UniRule"/>
</dbReference>
<feature type="site" description="Influences the redox potential of the prosthetic heme and FAD groups" evidence="15">
    <location>
        <position position="84"/>
    </location>
</feature>
<feature type="site" description="Influences the redox potential of the prosthetic heme and FAD groups" evidence="15">
    <location>
        <position position="394"/>
    </location>
</feature>
<feature type="binding site" evidence="15">
    <location>
        <begin position="204"/>
        <end position="207"/>
    </location>
    <ligand>
        <name>FAD</name>
        <dbReference type="ChEBI" id="CHEBI:57692"/>
    </ligand>
</feature>
<evidence type="ECO:0000256" key="4">
    <source>
        <dbReference type="ARBA" id="ARBA00022617"/>
    </source>
</evidence>
<dbReference type="PANTHER" id="PTHR43396:SF3">
    <property type="entry name" value="FLAVOHEMOPROTEIN"/>
    <property type="match status" value="1"/>
</dbReference>
<dbReference type="FunFam" id="2.40.30.10:FF:000034">
    <property type="entry name" value="Flavohemoprotein"/>
    <property type="match status" value="1"/>
</dbReference>
<evidence type="ECO:0000256" key="1">
    <source>
        <dbReference type="ARBA" id="ARBA00006401"/>
    </source>
</evidence>
<dbReference type="PRINTS" id="PR00406">
    <property type="entry name" value="CYTB5RDTASE"/>
</dbReference>
<keyword evidence="5 15" id="KW-0561">Oxygen transport</keyword>
<dbReference type="PANTHER" id="PTHR43396">
    <property type="entry name" value="FLAVOHEMOPROTEIN"/>
    <property type="match status" value="1"/>
</dbReference>
<evidence type="ECO:0000256" key="7">
    <source>
        <dbReference type="ARBA" id="ARBA00022723"/>
    </source>
</evidence>
<dbReference type="GO" id="GO:0005344">
    <property type="term" value="F:oxygen carrier activity"/>
    <property type="evidence" value="ECO:0007669"/>
    <property type="project" value="UniProtKB-UniRule"/>
</dbReference>
<dbReference type="HAMAP" id="MF_01252">
    <property type="entry name" value="Hmp"/>
    <property type="match status" value="1"/>
</dbReference>
<dbReference type="AlphaFoldDB" id="A0A940NUB2"/>
<comment type="caution">
    <text evidence="15">Lacks conserved residue(s) required for the propagation of feature annotation.</text>
</comment>
<feature type="domain" description="FAD-binding FR-type" evidence="17">
    <location>
        <begin position="150"/>
        <end position="261"/>
    </location>
</feature>
<name>A0A940NUB2_9BACI</name>
<evidence type="ECO:0000256" key="3">
    <source>
        <dbReference type="ARBA" id="ARBA00022448"/>
    </source>
</evidence>
<keyword evidence="6 15" id="KW-0285">Flavoprotein</keyword>
<feature type="active site" description="Charge relay system" evidence="15">
    <location>
        <position position="135"/>
    </location>
</feature>
<dbReference type="NCBIfam" id="NF009805">
    <property type="entry name" value="PRK13289.1"/>
    <property type="match status" value="1"/>
</dbReference>